<dbReference type="AlphaFoldDB" id="A0A099KHB1"/>
<proteinExistence type="predicted"/>
<comment type="caution">
    <text evidence="1">The sequence shown here is derived from an EMBL/GenBank/DDBJ whole genome shotgun (WGS) entry which is preliminary data.</text>
</comment>
<reference evidence="1 2" key="1">
    <citation type="submission" date="2014-08" db="EMBL/GenBank/DDBJ databases">
        <title>Genomic and Phenotypic Diversity of Colwellia psychrerythraea strains from Disparate Marine Basins.</title>
        <authorList>
            <person name="Techtmann S.M."/>
            <person name="Stelling S.C."/>
            <person name="Utturkar S.M."/>
            <person name="Alshibli N."/>
            <person name="Harris A."/>
            <person name="Brown S.D."/>
            <person name="Hazen T.C."/>
        </authorList>
    </citation>
    <scope>NUCLEOTIDE SEQUENCE [LARGE SCALE GENOMIC DNA]</scope>
    <source>
        <strain evidence="1 2">ND2E</strain>
    </source>
</reference>
<sequence length="756" mass="87200">MARKNRFSKNKIVVKKNIITDENNTFDGLPTFEPDNDGVVSLEIIKSNGKNATIIFNSNKQIICRKLPRNERGGIVIPTWYYPLYQFNPDIATELARVCLSILKESNYHSNLTKPFNYLTEYFISKNISSLEAITLLVFNNMIEQIDSSRPSILCQGIKRVLAICPSISERIKKDIQAYVYAPSKKKKTEKSFAERLANSNLKNDYSEYVMFQVYAYTNASIIEVEATIKSTREFIEGSEDKSVGFFHKGGAEHYKSLIMRGNKESFDKAFQIELADTYRVNNAIDIIKASLTIKQWAEFKKKVLMSEYDNLNSECWPINIKNNPDVLYLCNKVIPITLGNVSSIKRTFFNQAETQEGIYGDLLYRKRLHAWRTKQFREKYRLHQLNKYQINFIFFSFYNLKETGTYNGDSLHTILLGRTLHFDYLLMQLLLAESGRNKEVAHSIPNKINGSSILDNEDRFSTEKSVELIGSKKRGHINTGGEQPESLSIPKSTPLFRFMKLFDDVRDQQLPYRLTFFTETDVFARWQRKYASQTGIKEKNGTPVKTIDTTKFRKVFAGEMLQKWMKKIKNKDDLIKAVAGDLQNTIPLTYLLQSSTVESMLTTAIVALQLKFIEHHQKVSVQIKINEKPSSGVRVKRFLCDCIDPENPDYAENLDVSYCKQFDNCLGCSKAEVYQEHLPYIIYRCFQYENILKLNRSLYDAAYALKHIRAKQVINSFILKASNGEKLHNASFEHALDAWEDPNNFLLPPLLHSNA</sequence>
<gene>
    <name evidence="1" type="ORF">ND2E_3801</name>
</gene>
<dbReference type="Proteomes" id="UP000029843">
    <property type="component" value="Unassembled WGS sequence"/>
</dbReference>
<accession>A0A099KHB1</accession>
<evidence type="ECO:0000313" key="1">
    <source>
        <dbReference type="EMBL" id="KGJ89610.1"/>
    </source>
</evidence>
<dbReference type="PATRIC" id="fig|28229.4.peg.2953"/>
<name>A0A099KHB1_COLPS</name>
<dbReference type="OrthoDB" id="6092950at2"/>
<dbReference type="RefSeq" id="WP_033094629.1">
    <property type="nucleotide sequence ID" value="NZ_JQED01000040.1"/>
</dbReference>
<dbReference type="EMBL" id="JQED01000040">
    <property type="protein sequence ID" value="KGJ89610.1"/>
    <property type="molecule type" value="Genomic_DNA"/>
</dbReference>
<evidence type="ECO:0000313" key="2">
    <source>
        <dbReference type="Proteomes" id="UP000029843"/>
    </source>
</evidence>
<organism evidence="1 2">
    <name type="scientific">Colwellia psychrerythraea</name>
    <name type="common">Vibrio psychroerythus</name>
    <dbReference type="NCBI Taxonomy" id="28229"/>
    <lineage>
        <taxon>Bacteria</taxon>
        <taxon>Pseudomonadati</taxon>
        <taxon>Pseudomonadota</taxon>
        <taxon>Gammaproteobacteria</taxon>
        <taxon>Alteromonadales</taxon>
        <taxon>Colwelliaceae</taxon>
        <taxon>Colwellia</taxon>
    </lineage>
</organism>
<protein>
    <submittedName>
        <fullName evidence="1">Uncharacterized protein</fullName>
    </submittedName>
</protein>